<dbReference type="InterPro" id="IPR001173">
    <property type="entry name" value="Glyco_trans_2-like"/>
</dbReference>
<feature type="domain" description="Glycosyltransferase subfamily 4-like N-terminal" evidence="3">
    <location>
        <begin position="277"/>
        <end position="425"/>
    </location>
</feature>
<dbReference type="EMBL" id="FQZB01000005">
    <property type="protein sequence ID" value="SHI90531.1"/>
    <property type="molecule type" value="Genomic_DNA"/>
</dbReference>
<name>A0A1M6EYQ2_9CLOT</name>
<dbReference type="PANTHER" id="PTHR12526">
    <property type="entry name" value="GLYCOSYLTRANSFERASE"/>
    <property type="match status" value="1"/>
</dbReference>
<dbReference type="GO" id="GO:0016757">
    <property type="term" value="F:glycosyltransferase activity"/>
    <property type="evidence" value="ECO:0007669"/>
    <property type="project" value="InterPro"/>
</dbReference>
<evidence type="ECO:0000259" key="3">
    <source>
        <dbReference type="Pfam" id="PF13439"/>
    </source>
</evidence>
<gene>
    <name evidence="4" type="ORF">SAMN02745163_00985</name>
</gene>
<dbReference type="Pfam" id="PF00535">
    <property type="entry name" value="Glycos_transf_2"/>
    <property type="match status" value="1"/>
</dbReference>
<dbReference type="Gene3D" id="3.90.550.10">
    <property type="entry name" value="Spore Coat Polysaccharide Biosynthesis Protein SpsA, Chain A"/>
    <property type="match status" value="1"/>
</dbReference>
<evidence type="ECO:0000259" key="2">
    <source>
        <dbReference type="Pfam" id="PF00535"/>
    </source>
</evidence>
<evidence type="ECO:0000313" key="5">
    <source>
        <dbReference type="Proteomes" id="UP000184310"/>
    </source>
</evidence>
<organism evidence="4 5">
    <name type="scientific">Clostridium cavendishii DSM 21758</name>
    <dbReference type="NCBI Taxonomy" id="1121302"/>
    <lineage>
        <taxon>Bacteria</taxon>
        <taxon>Bacillati</taxon>
        <taxon>Bacillota</taxon>
        <taxon>Clostridia</taxon>
        <taxon>Eubacteriales</taxon>
        <taxon>Clostridiaceae</taxon>
        <taxon>Clostridium</taxon>
    </lineage>
</organism>
<dbReference type="Gene3D" id="3.40.50.2000">
    <property type="entry name" value="Glycogen Phosphorylase B"/>
    <property type="match status" value="2"/>
</dbReference>
<sequence length="630" mass="72772">MEIEGLVSIIIVIENNVNTNNVKLSIDSINNQSYKKTEIMFIMRDSEKEDIIKAIKKNNNIKNNNNIKIVQANNEKSLFQLLKKGVEISNGEFVILENNFNISLKKRIEKQLKYFKNNPQKDIVGCLIKCRDNTPLSKSISTFHNKFINENDINNSIRGGELPLFLNTLMIRKRLLKNIFNIDYKEDEIDIILELFKYSPIEKVNEKLYLFNECPISKFDSEKQYYSIVDIKLGKFNKDKMIEYRSYLAELRKTTVNTLKYKGNKNILIVIEQLNLGGTETHIFSMCKILSKMGINIYIATSGGILRELFIKNGFKIIDFSLKFNKSTNTFSNDNYLDFKNIIDRFNIKLVHCHLEKEMIFCKSACKKFKIPYGVTLHGMFYSKDLISNVCKDANFVIAVSEPVKLLCDKLGIESTVIFNGVNISERISSQQNIYKELNIPNNSNIITYCSRLSWGKGKVAELFLNGIEEILFKYDDLHIVIVGEGDKRYSIENYAASINKRMRKEVIHIVGAKYNVKDYYVESILVVGTGRVALEGMSVSKPVLAFGGKCYAGIVKYDTCDRVLKSYFGDHDTDTTNKYLNLKKDIEYLLTHEKERLEIGIWSKNWCSENFNEEDMGIKVNEIYNKILF</sequence>
<dbReference type="AlphaFoldDB" id="A0A1M6EYQ2"/>
<proteinExistence type="predicted"/>
<dbReference type="InterPro" id="IPR001296">
    <property type="entry name" value="Glyco_trans_1"/>
</dbReference>
<dbReference type="RefSeq" id="WP_072985557.1">
    <property type="nucleotide sequence ID" value="NZ_FQZB01000005.1"/>
</dbReference>
<dbReference type="SUPFAM" id="SSF53756">
    <property type="entry name" value="UDP-Glycosyltransferase/glycogen phosphorylase"/>
    <property type="match status" value="1"/>
</dbReference>
<keyword evidence="4" id="KW-0808">Transferase</keyword>
<dbReference type="Pfam" id="PF13439">
    <property type="entry name" value="Glyco_transf_4"/>
    <property type="match status" value="1"/>
</dbReference>
<evidence type="ECO:0000259" key="1">
    <source>
        <dbReference type="Pfam" id="PF00534"/>
    </source>
</evidence>
<dbReference type="SUPFAM" id="SSF53448">
    <property type="entry name" value="Nucleotide-diphospho-sugar transferases"/>
    <property type="match status" value="1"/>
</dbReference>
<reference evidence="4 5" key="1">
    <citation type="submission" date="2016-11" db="EMBL/GenBank/DDBJ databases">
        <authorList>
            <person name="Jaros S."/>
            <person name="Januszkiewicz K."/>
            <person name="Wedrychowicz H."/>
        </authorList>
    </citation>
    <scope>NUCLEOTIDE SEQUENCE [LARGE SCALE GENOMIC DNA]</scope>
    <source>
        <strain evidence="4 5">DSM 21758</strain>
    </source>
</reference>
<dbReference type="STRING" id="1121302.SAMN02745163_00985"/>
<dbReference type="InterPro" id="IPR028098">
    <property type="entry name" value="Glyco_trans_4-like_N"/>
</dbReference>
<keyword evidence="5" id="KW-1185">Reference proteome</keyword>
<protein>
    <submittedName>
        <fullName evidence="4">Glycosyltransferase involved in cell wall bisynthesis</fullName>
    </submittedName>
</protein>
<dbReference type="Pfam" id="PF00534">
    <property type="entry name" value="Glycos_transf_1"/>
    <property type="match status" value="1"/>
</dbReference>
<feature type="domain" description="Glycosyl transferase family 1" evidence="1">
    <location>
        <begin position="431"/>
        <end position="557"/>
    </location>
</feature>
<dbReference type="Proteomes" id="UP000184310">
    <property type="component" value="Unassembled WGS sequence"/>
</dbReference>
<feature type="domain" description="Glycosyltransferase 2-like" evidence="2">
    <location>
        <begin position="8"/>
        <end position="179"/>
    </location>
</feature>
<dbReference type="OrthoDB" id="9766971at2"/>
<dbReference type="InterPro" id="IPR029044">
    <property type="entry name" value="Nucleotide-diphossugar_trans"/>
</dbReference>
<accession>A0A1M6EYQ2</accession>
<evidence type="ECO:0000313" key="4">
    <source>
        <dbReference type="EMBL" id="SHI90531.1"/>
    </source>
</evidence>